<keyword evidence="1" id="KW-0812">Transmembrane</keyword>
<keyword evidence="1" id="KW-1133">Transmembrane helix</keyword>
<name>A0A1H5QQQ8_9PSEU</name>
<evidence type="ECO:0000256" key="1">
    <source>
        <dbReference type="SAM" id="Phobius"/>
    </source>
</evidence>
<proteinExistence type="predicted"/>
<protein>
    <submittedName>
        <fullName evidence="2">Uncharacterized protein</fullName>
    </submittedName>
</protein>
<dbReference type="Proteomes" id="UP000198878">
    <property type="component" value="Unassembled WGS sequence"/>
</dbReference>
<gene>
    <name evidence="2" type="ORF">SAMN05421837_104165</name>
</gene>
<evidence type="ECO:0000313" key="2">
    <source>
        <dbReference type="EMBL" id="SEF28446.1"/>
    </source>
</evidence>
<evidence type="ECO:0000313" key="3">
    <source>
        <dbReference type="Proteomes" id="UP000198878"/>
    </source>
</evidence>
<sequence>MGIEVVLVVLAVVVLLIGGTVFSAWRSERSEEREDD</sequence>
<keyword evidence="3" id="KW-1185">Reference proteome</keyword>
<organism evidence="2 3">
    <name type="scientific">Amycolatopsis pretoriensis</name>
    <dbReference type="NCBI Taxonomy" id="218821"/>
    <lineage>
        <taxon>Bacteria</taxon>
        <taxon>Bacillati</taxon>
        <taxon>Actinomycetota</taxon>
        <taxon>Actinomycetes</taxon>
        <taxon>Pseudonocardiales</taxon>
        <taxon>Pseudonocardiaceae</taxon>
        <taxon>Amycolatopsis</taxon>
    </lineage>
</organism>
<dbReference type="EMBL" id="FNUJ01000004">
    <property type="protein sequence ID" value="SEF28446.1"/>
    <property type="molecule type" value="Genomic_DNA"/>
</dbReference>
<dbReference type="STRING" id="218821.SAMN05421837_104165"/>
<dbReference type="AlphaFoldDB" id="A0A1H5QQQ8"/>
<accession>A0A1H5QQQ8</accession>
<reference evidence="3" key="1">
    <citation type="submission" date="2016-10" db="EMBL/GenBank/DDBJ databases">
        <authorList>
            <person name="Varghese N."/>
            <person name="Submissions S."/>
        </authorList>
    </citation>
    <scope>NUCLEOTIDE SEQUENCE [LARGE SCALE GENOMIC DNA]</scope>
    <source>
        <strain evidence="3">DSM 44654</strain>
    </source>
</reference>
<feature type="transmembrane region" description="Helical" evidence="1">
    <location>
        <begin position="6"/>
        <end position="25"/>
    </location>
</feature>
<keyword evidence="1" id="KW-0472">Membrane</keyword>